<reference evidence="1 2" key="1">
    <citation type="submission" date="2019-03" db="EMBL/GenBank/DDBJ databases">
        <authorList>
            <person name="He R.-H."/>
        </authorList>
    </citation>
    <scope>NUCLEOTIDE SEQUENCE [LARGE SCALE GENOMIC DNA]</scope>
    <source>
        <strain evidence="1 2">DSM 19624</strain>
    </source>
</reference>
<dbReference type="Proteomes" id="UP000297429">
    <property type="component" value="Unassembled WGS sequence"/>
</dbReference>
<dbReference type="SUPFAM" id="SSF48452">
    <property type="entry name" value="TPR-like"/>
    <property type="match status" value="1"/>
</dbReference>
<dbReference type="Pfam" id="PF12771">
    <property type="entry name" value="SusD-like_2"/>
    <property type="match status" value="1"/>
</dbReference>
<keyword evidence="2" id="KW-1185">Reference proteome</keyword>
<gene>
    <name evidence="1" type="ORF">E3V97_20310</name>
</gene>
<dbReference type="InterPro" id="IPR041662">
    <property type="entry name" value="SusD-like_2"/>
</dbReference>
<dbReference type="EMBL" id="SOPX01000004">
    <property type="protein sequence ID" value="TFB29387.1"/>
    <property type="molecule type" value="Genomic_DNA"/>
</dbReference>
<evidence type="ECO:0000313" key="2">
    <source>
        <dbReference type="Proteomes" id="UP000297429"/>
    </source>
</evidence>
<proteinExistence type="predicted"/>
<evidence type="ECO:0000313" key="1">
    <source>
        <dbReference type="EMBL" id="TFB29387.1"/>
    </source>
</evidence>
<dbReference type="Gene3D" id="1.25.40.390">
    <property type="match status" value="1"/>
</dbReference>
<sequence>MYMKKTLYIVLFAAIAQMGCKKFSEFQVDPNKTTAATPDLLLNAIEQKAFQSTNLDVALASRQMINTDEITLNQYYGWNRGSYATYDTLRQVVKMEQAAINTNKPQYLPLVKFFKAWNFLQLTQTFGDIPYSEALKAEQGIVAPKYDKQEDIYLSILNELKSANGMIDGNTANLQGDIVFGGNIQQWKRAINSLSLRVLISLSVKENDSKFEIKKRFAEIVNNPTDYPLFTGNSDNAQLKFYDLQGNRYPYFNSNSMQTAYYMDETFINLLKSLQDSRLFRFADKAPKFASLAATDFKAYGGGNGSAPKDENTARTLSGEVSKINPRYYNSPANEASIALGYAEQQFILAEGVVKGWISGSANEYYQKGIRASMQFYNIDEATINAYLAQATVQLNANANPLANIITQKYIASFMNSGWQPFFEQRRTGFPVFDTTGAGVLNNKRIPKRWMYPEAELRLNQQNVSGAIARQYPEGDNINGVMWLLKP</sequence>
<keyword evidence="1" id="KW-0449">Lipoprotein</keyword>
<protein>
    <submittedName>
        <fullName evidence="1">SusD/RagB family nutrient-binding outer membrane lipoprotein</fullName>
    </submittedName>
</protein>
<comment type="caution">
    <text evidence="1">The sequence shown here is derived from an EMBL/GenBank/DDBJ whole genome shotgun (WGS) entry which is preliminary data.</text>
</comment>
<dbReference type="InterPro" id="IPR011990">
    <property type="entry name" value="TPR-like_helical_dom_sf"/>
</dbReference>
<name>A0ABY2HKD5_9SPHI</name>
<accession>A0ABY2HKD5</accession>
<organism evidence="1 2">
    <name type="scientific">Pedobacter alluvionis</name>
    <dbReference type="NCBI Taxonomy" id="475253"/>
    <lineage>
        <taxon>Bacteria</taxon>
        <taxon>Pseudomonadati</taxon>
        <taxon>Bacteroidota</taxon>
        <taxon>Sphingobacteriia</taxon>
        <taxon>Sphingobacteriales</taxon>
        <taxon>Sphingobacteriaceae</taxon>
        <taxon>Pedobacter</taxon>
    </lineage>
</organism>